<gene>
    <name evidence="1" type="ORF">H4C15_22190</name>
</gene>
<protein>
    <recommendedName>
        <fullName evidence="3">Phage-like protein</fullName>
    </recommendedName>
</protein>
<dbReference type="AlphaFoldDB" id="A0A7W2M018"/>
<dbReference type="EMBL" id="JACGDA010000060">
    <property type="protein sequence ID" value="MBA6150181.1"/>
    <property type="molecule type" value="Genomic_DNA"/>
</dbReference>
<accession>A0A7W2M018</accession>
<comment type="caution">
    <text evidence="1">The sequence shown here is derived from an EMBL/GenBank/DDBJ whole genome shotgun (WGS) entry which is preliminary data.</text>
</comment>
<proteinExistence type="predicted"/>
<dbReference type="Proteomes" id="UP000577346">
    <property type="component" value="Unassembled WGS sequence"/>
</dbReference>
<evidence type="ECO:0008006" key="3">
    <source>
        <dbReference type="Google" id="ProtNLM"/>
    </source>
</evidence>
<sequence length="181" mass="20524">MNYQNVVSAVVRALAAETIKSAGGCDFEPKVQAAKQKGEIIGKEAAFLMDCWVFGRLHKNLSEEHWRHLVAKYSTHIDRKHAAIEEITRLHRSPAPKRFRHCAILTWAMPKLPGVDGKRSTSVLPAAWYDMSNWDNDGRPESTLRRWRNEIRKALEKEVNDALVEAQRILEVEGLLIGDAA</sequence>
<name>A0A7W2M018_9PSED</name>
<dbReference type="RefSeq" id="WP_182337180.1">
    <property type="nucleotide sequence ID" value="NZ_JACGDA010000060.1"/>
</dbReference>
<evidence type="ECO:0000313" key="2">
    <source>
        <dbReference type="Proteomes" id="UP000577346"/>
    </source>
</evidence>
<organism evidence="1 2">
    <name type="scientific">Pseudomonas juntendi</name>
    <dbReference type="NCBI Taxonomy" id="2666183"/>
    <lineage>
        <taxon>Bacteria</taxon>
        <taxon>Pseudomonadati</taxon>
        <taxon>Pseudomonadota</taxon>
        <taxon>Gammaproteobacteria</taxon>
        <taxon>Pseudomonadales</taxon>
        <taxon>Pseudomonadaceae</taxon>
        <taxon>Pseudomonas</taxon>
    </lineage>
</organism>
<evidence type="ECO:0000313" key="1">
    <source>
        <dbReference type="EMBL" id="MBA6150181.1"/>
    </source>
</evidence>
<reference evidence="1 2" key="1">
    <citation type="submission" date="2020-07" db="EMBL/GenBank/DDBJ databases">
        <title>Diversity of carbapenemase encoding genes among Pseudomonas putida group clinical isolates in a tertiary Brazilian hospital.</title>
        <authorList>
            <person name="Alberto-Lei F."/>
            <person name="Nodari C.S."/>
            <person name="Streling A.P."/>
            <person name="Paulino J.T."/>
            <person name="Bessa-Neto F.O."/>
            <person name="Cayo R."/>
            <person name="Gales A.C."/>
        </authorList>
    </citation>
    <scope>NUCLEOTIDE SEQUENCE [LARGE SCALE GENOMIC DNA]</scope>
    <source>
        <strain evidence="1 2">11213</strain>
    </source>
</reference>